<organism evidence="2 3">
    <name type="scientific">Sumerlaea chitinivorans</name>
    <dbReference type="NCBI Taxonomy" id="2250252"/>
    <lineage>
        <taxon>Bacteria</taxon>
        <taxon>Candidatus Sumerlaeota</taxon>
        <taxon>Candidatus Sumerlaeia</taxon>
        <taxon>Candidatus Sumerlaeales</taxon>
        <taxon>Candidatus Sumerlaeaceae</taxon>
        <taxon>Candidatus Sumerlaea</taxon>
    </lineage>
</organism>
<reference evidence="2 3" key="1">
    <citation type="submission" date="2018-05" db="EMBL/GenBank/DDBJ databases">
        <title>A metagenomic window into the 2 km-deep terrestrial subsurface aquifer revealed taxonomically and functionally diverse microbial community comprising novel uncultured bacterial lineages.</title>
        <authorList>
            <person name="Kadnikov V.V."/>
            <person name="Mardanov A.V."/>
            <person name="Beletsky A.V."/>
            <person name="Banks D."/>
            <person name="Pimenov N.V."/>
            <person name="Frank Y.A."/>
            <person name="Karnachuk O.V."/>
            <person name="Ravin N.V."/>
        </authorList>
    </citation>
    <scope>NUCLEOTIDE SEQUENCE [LARGE SCALE GENOMIC DNA]</scope>
    <source>
        <strain evidence="2">BY</strain>
    </source>
</reference>
<proteinExistence type="predicted"/>
<dbReference type="KEGG" id="schv:BRCON_1548"/>
<protein>
    <submittedName>
        <fullName evidence="2">Zinc metalloproteinase</fullName>
    </submittedName>
</protein>
<dbReference type="Pfam" id="PF20773">
    <property type="entry name" value="InhA-like_MAM"/>
    <property type="match status" value="1"/>
</dbReference>
<dbReference type="Gene3D" id="2.60.120.260">
    <property type="entry name" value="Galactose-binding domain-like"/>
    <property type="match status" value="1"/>
</dbReference>
<feature type="chain" id="PRO_5016387775" evidence="1">
    <location>
        <begin position="24"/>
        <end position="1215"/>
    </location>
</feature>
<dbReference type="Proteomes" id="UP000262583">
    <property type="component" value="Chromosome"/>
</dbReference>
<sequence length="1215" mass="132822">MMKRAALLSAALALWSVFSGAVAVSKTDMGYAGADDKSTLRALAPTAESDDCNSNLNPDSDDITLQPDKVLFSEDFEGNQFSSDWIVTGGWRLAKSAAEDEQECIPEIVSDTPTQAAALNRKPDGDDPKSCTYDFGGRVRAALTLATPVRIPRFGAYLTWANFIMTEGLPVVDQWFVEVSANNGTTWEIVYDGEGRSTETWEPLQVDLSQYAEKRILVRFRFDSRDGLNNNFLGWYIDDVKIISYFALSYDENSNGIPDDCEEDCNSNGIVDDVDLTRGISQDCNSNNIPDECEVTDQFVFQWRFDPTVAEEFTTKIVTLTGGLPPLASTPVKLHFYGYGLYGRRAENSIDVYINNSNFGSVQLPLAQSPCGYGFSDLVLEANAYNGALNFTQNLLKLIPGESISPRCESSFLEVTLSYGYSTLAKDCNGNGVPDECDLGNGTSSDCNGNSVPDECDLAEGTSPDCNNNNVPDECDLLSGTSYDCNANDVLDECDIAQRTSLDCNSNGVPDECDLESGASADCNVDGIPDECDILEGISQDLNDNIVPDECEFEYAVGQCGGDLSVLETLWFDNFENPAANLWTTGTITGACTWSYPPPSGFENPFSGQLNAFGGHYPIPSDSWLAMRDFVQLPAEGVITLTVKHAYDFEYGFAYRTIYEGGVIEYLVEGSGSGWQDAGPLMTANGYRGTINLTYGNPLGGRNAFGGTSNGYITTRLDLTALAGKRIKIRFRVGTDVAVASGGWSVDDVRITRCYYGVEEQVQNDFPTGAGWSEFVRIPDATAPGYAETDVDSANTALRARVSASPDRYRIVGWFTNASNWLPYSVVGPDRYVRGKFYVYATGQTNPSQINSIPNLRMRLANRFAVSSILEVHHHVGAAAGDEPVTSEVRPSTDPERPSLYRVDFDPVDVPYLIGNPYTEGILRAFEAYSFEPQDNGYICLTESSIGVYPKSIVTPTSAALMWRKTYEVADLNPFLPNASWDLYSLDFSAVPSGQGYVPPRDIDFTPEIIYSATTGVTVDSTSLDNRVDGRYLVGIATLDFDPGSDLAQRVRVEENKQYMVRFHVTSTQQSNLNPQMRCRARTLRFGWAQKYEVGGAWAINTPAHSTIAAQALPGIGCLNPDKIGPFDFRGGWYTLIMHSPMNVDIRPELSGPLAVRMPNLSAQPGPGVAAPSLRDLKVGFDLIDTMSGSVNADLEAGNFTLDRIEIYSYDLIPD</sequence>
<evidence type="ECO:0000313" key="3">
    <source>
        <dbReference type="Proteomes" id="UP000262583"/>
    </source>
</evidence>
<accession>A0A2Z4Y7E2</accession>
<feature type="signal peptide" evidence="1">
    <location>
        <begin position="1"/>
        <end position="23"/>
    </location>
</feature>
<name>A0A2Z4Y7E2_SUMC1</name>
<evidence type="ECO:0000256" key="1">
    <source>
        <dbReference type="SAM" id="SignalP"/>
    </source>
</evidence>
<keyword evidence="1" id="KW-0732">Signal</keyword>
<dbReference type="EMBL" id="CP030759">
    <property type="protein sequence ID" value="AXA36325.1"/>
    <property type="molecule type" value="Genomic_DNA"/>
</dbReference>
<evidence type="ECO:0000313" key="2">
    <source>
        <dbReference type="EMBL" id="AXA36325.1"/>
    </source>
</evidence>
<gene>
    <name evidence="2" type="ORF">BRCON_1548</name>
</gene>
<dbReference type="AlphaFoldDB" id="A0A2Z4Y7E2"/>